<gene>
    <name evidence="1" type="ORF">SAMN05444277_11448</name>
</gene>
<dbReference type="OrthoDB" id="679519at2"/>
<evidence type="ECO:0000313" key="2">
    <source>
        <dbReference type="Proteomes" id="UP000199031"/>
    </source>
</evidence>
<proteinExistence type="predicted"/>
<protein>
    <submittedName>
        <fullName evidence="1">Uncharacterized protein</fullName>
    </submittedName>
</protein>
<dbReference type="Proteomes" id="UP000199031">
    <property type="component" value="Unassembled WGS sequence"/>
</dbReference>
<keyword evidence="2" id="KW-1185">Reference proteome</keyword>
<dbReference type="EMBL" id="FOXQ01000014">
    <property type="protein sequence ID" value="SFQ47893.1"/>
    <property type="molecule type" value="Genomic_DNA"/>
</dbReference>
<dbReference type="AlphaFoldDB" id="A0A1I5YUF0"/>
<dbReference type="RefSeq" id="WP_090662186.1">
    <property type="nucleotide sequence ID" value="NZ_FOXQ01000014.1"/>
</dbReference>
<reference evidence="1 2" key="1">
    <citation type="submission" date="2016-10" db="EMBL/GenBank/DDBJ databases">
        <authorList>
            <person name="de Groot N.N."/>
        </authorList>
    </citation>
    <scope>NUCLEOTIDE SEQUENCE [LARGE SCALE GENOMIC DNA]</scope>
    <source>
        <strain evidence="1 2">DSM 28286</strain>
    </source>
</reference>
<evidence type="ECO:0000313" key="1">
    <source>
        <dbReference type="EMBL" id="SFQ47893.1"/>
    </source>
</evidence>
<accession>A0A1I5YUF0</accession>
<dbReference type="STRING" id="1465490.SAMN05444277_11448"/>
<name>A0A1I5YUF0_9BACT</name>
<organism evidence="1 2">
    <name type="scientific">Parafilimonas terrae</name>
    <dbReference type="NCBI Taxonomy" id="1465490"/>
    <lineage>
        <taxon>Bacteria</taxon>
        <taxon>Pseudomonadati</taxon>
        <taxon>Bacteroidota</taxon>
        <taxon>Chitinophagia</taxon>
        <taxon>Chitinophagales</taxon>
        <taxon>Chitinophagaceae</taxon>
        <taxon>Parafilimonas</taxon>
    </lineage>
</organism>
<sequence length="78" mass="8939">MLLQLEETNYNDVNKLMEFARENNLKLSLVDEGEDHYILPGKPLTQQQITTLIESSRKSGVISMKNAHEMISNIYNAD</sequence>